<dbReference type="RefSeq" id="WP_051490755.1">
    <property type="nucleotide sequence ID" value="NZ_UPHN01000038.1"/>
</dbReference>
<dbReference type="OrthoDB" id="5177904at2"/>
<name>A0A498QL31_9MYCO</name>
<dbReference type="EMBL" id="UPHU01000001">
    <property type="protein sequence ID" value="VBA49066.1"/>
    <property type="molecule type" value="Genomic_DNA"/>
</dbReference>
<proteinExistence type="predicted"/>
<organism evidence="2 3">
    <name type="scientific">Mycobacterium pseudokansasii</name>
    <dbReference type="NCBI Taxonomy" id="2341080"/>
    <lineage>
        <taxon>Bacteria</taxon>
        <taxon>Bacillati</taxon>
        <taxon>Actinomycetota</taxon>
        <taxon>Actinomycetes</taxon>
        <taxon>Mycobacteriales</taxon>
        <taxon>Mycobacteriaceae</taxon>
        <taxon>Mycobacterium</taxon>
    </lineage>
</organism>
<reference evidence="2 3" key="1">
    <citation type="submission" date="2018-09" db="EMBL/GenBank/DDBJ databases">
        <authorList>
            <person name="Tagini F."/>
        </authorList>
    </citation>
    <scope>NUCLEOTIDE SEQUENCE [LARGE SCALE GENOMIC DNA]</scope>
    <source>
        <strain evidence="2 3">MK142</strain>
    </source>
</reference>
<dbReference type="InterPro" id="IPR036866">
    <property type="entry name" value="RibonucZ/Hydroxyglut_hydro"/>
</dbReference>
<dbReference type="SUPFAM" id="SSF56281">
    <property type="entry name" value="Metallo-hydrolase/oxidoreductase"/>
    <property type="match status" value="1"/>
</dbReference>
<dbReference type="InterPro" id="IPR050855">
    <property type="entry name" value="NDM-1-like"/>
</dbReference>
<dbReference type="InterPro" id="IPR001279">
    <property type="entry name" value="Metallo-B-lactamas"/>
</dbReference>
<dbReference type="Gene3D" id="3.60.15.10">
    <property type="entry name" value="Ribonuclease Z/Hydroxyacylglutathione hydrolase-like"/>
    <property type="match status" value="1"/>
</dbReference>
<keyword evidence="2" id="KW-0378">Hydrolase</keyword>
<gene>
    <name evidence="2" type="primary">yflN_2</name>
    <name evidence="2" type="ORF">LAUMK142_01699</name>
</gene>
<sequence>MLIKRNPFASPRPGNEVLHGVYLLGTRRVNFYAVTERKAVTLVDCGFDGHRRYLAAWLEQTGRRQSDIEAVILTHGHADHVGFAERLRRKGIPVYLHDADAAFAQSSRGRLPPQRLRRRMWRLAALGLLGEAAADGVFVQPLLKSVNRLVCGSPLDVPGRPVPLLVGAHSAGSVVFHLPDRAALLTGDALMTRDPMFCGHDRPIVFAEHTANNAATVSALRNLTPYADDALLPGHGEPWAFAGGVGRAAQQAKIAA</sequence>
<evidence type="ECO:0000313" key="2">
    <source>
        <dbReference type="EMBL" id="VBA49066.1"/>
    </source>
</evidence>
<dbReference type="EC" id="3.-.-.-" evidence="2"/>
<dbReference type="Proteomes" id="UP000268285">
    <property type="component" value="Unassembled WGS sequence"/>
</dbReference>
<accession>A0A498QL31</accession>
<dbReference type="PANTHER" id="PTHR42951">
    <property type="entry name" value="METALLO-BETA-LACTAMASE DOMAIN-CONTAINING"/>
    <property type="match status" value="1"/>
</dbReference>
<dbReference type="SMART" id="SM00849">
    <property type="entry name" value="Lactamase_B"/>
    <property type="match status" value="1"/>
</dbReference>
<keyword evidence="3" id="KW-1185">Reference proteome</keyword>
<evidence type="ECO:0000259" key="1">
    <source>
        <dbReference type="SMART" id="SM00849"/>
    </source>
</evidence>
<dbReference type="Pfam" id="PF00753">
    <property type="entry name" value="Lactamase_B"/>
    <property type="match status" value="1"/>
</dbReference>
<protein>
    <submittedName>
        <fullName evidence="2">Putative metallo-hydrolase YflN</fullName>
        <ecNumber evidence="2">3.-.-.-</ecNumber>
    </submittedName>
</protein>
<feature type="domain" description="Metallo-beta-lactamase" evidence="1">
    <location>
        <begin position="28"/>
        <end position="235"/>
    </location>
</feature>
<evidence type="ECO:0000313" key="3">
    <source>
        <dbReference type="Proteomes" id="UP000268285"/>
    </source>
</evidence>
<dbReference type="AlphaFoldDB" id="A0A498QL31"/>
<dbReference type="GO" id="GO:0016787">
    <property type="term" value="F:hydrolase activity"/>
    <property type="evidence" value="ECO:0007669"/>
    <property type="project" value="UniProtKB-KW"/>
</dbReference>